<feature type="compositionally biased region" description="Polar residues" evidence="1">
    <location>
        <begin position="44"/>
        <end position="59"/>
    </location>
</feature>
<feature type="compositionally biased region" description="Low complexity" evidence="1">
    <location>
        <begin position="94"/>
        <end position="109"/>
    </location>
</feature>
<reference evidence="3 5" key="2">
    <citation type="journal article" date="2018" name="Plant J.">
        <title>The Physcomitrella patens chromosome-scale assembly reveals moss genome structure and evolution.</title>
        <authorList>
            <person name="Lang D."/>
            <person name="Ullrich K.K."/>
            <person name="Murat F."/>
            <person name="Fuchs J."/>
            <person name="Jenkins J."/>
            <person name="Haas F.B."/>
            <person name="Piednoel M."/>
            <person name="Gundlach H."/>
            <person name="Van Bel M."/>
            <person name="Meyberg R."/>
            <person name="Vives C."/>
            <person name="Morata J."/>
            <person name="Symeonidi A."/>
            <person name="Hiss M."/>
            <person name="Muchero W."/>
            <person name="Kamisugi Y."/>
            <person name="Saleh O."/>
            <person name="Blanc G."/>
            <person name="Decker E.L."/>
            <person name="van Gessel N."/>
            <person name="Grimwood J."/>
            <person name="Hayes R.D."/>
            <person name="Graham S.W."/>
            <person name="Gunter L.E."/>
            <person name="McDaniel S.F."/>
            <person name="Hoernstein S.N.W."/>
            <person name="Larsson A."/>
            <person name="Li F.W."/>
            <person name="Perroud P.F."/>
            <person name="Phillips J."/>
            <person name="Ranjan P."/>
            <person name="Rokshar D.S."/>
            <person name="Rothfels C.J."/>
            <person name="Schneider L."/>
            <person name="Shu S."/>
            <person name="Stevenson D.W."/>
            <person name="Thummler F."/>
            <person name="Tillich M."/>
            <person name="Villarreal Aguilar J.C."/>
            <person name="Widiez T."/>
            <person name="Wong G.K."/>
            <person name="Wymore A."/>
            <person name="Zhang Y."/>
            <person name="Zimmer A.D."/>
            <person name="Quatrano R.S."/>
            <person name="Mayer K.F.X."/>
            <person name="Goodstein D."/>
            <person name="Casacuberta J.M."/>
            <person name="Vandepoele K."/>
            <person name="Reski R."/>
            <person name="Cuming A.C."/>
            <person name="Tuskan G.A."/>
            <person name="Maumus F."/>
            <person name="Salse J."/>
            <person name="Schmutz J."/>
            <person name="Rensing S.A."/>
        </authorList>
    </citation>
    <scope>NUCLEOTIDE SEQUENCE [LARGE SCALE GENOMIC DNA]</scope>
    <source>
        <strain evidence="4 5">cv. Gransden 2004</strain>
    </source>
</reference>
<reference evidence="3 5" key="1">
    <citation type="journal article" date="2008" name="Science">
        <title>The Physcomitrella genome reveals evolutionary insights into the conquest of land by plants.</title>
        <authorList>
            <person name="Rensing S."/>
            <person name="Lang D."/>
            <person name="Zimmer A."/>
            <person name="Terry A."/>
            <person name="Salamov A."/>
            <person name="Shapiro H."/>
            <person name="Nishiyama T."/>
            <person name="Perroud P.-F."/>
            <person name="Lindquist E."/>
            <person name="Kamisugi Y."/>
            <person name="Tanahashi T."/>
            <person name="Sakakibara K."/>
            <person name="Fujita T."/>
            <person name="Oishi K."/>
            <person name="Shin-I T."/>
            <person name="Kuroki Y."/>
            <person name="Toyoda A."/>
            <person name="Suzuki Y."/>
            <person name="Hashimoto A."/>
            <person name="Yamaguchi K."/>
            <person name="Sugano A."/>
            <person name="Kohara Y."/>
            <person name="Fujiyama A."/>
            <person name="Anterola A."/>
            <person name="Aoki S."/>
            <person name="Ashton N."/>
            <person name="Barbazuk W.B."/>
            <person name="Barker E."/>
            <person name="Bennetzen J."/>
            <person name="Bezanilla M."/>
            <person name="Blankenship R."/>
            <person name="Cho S.H."/>
            <person name="Dutcher S."/>
            <person name="Estelle M."/>
            <person name="Fawcett J.A."/>
            <person name="Gundlach H."/>
            <person name="Hanada K."/>
            <person name="Heyl A."/>
            <person name="Hicks K.A."/>
            <person name="Hugh J."/>
            <person name="Lohr M."/>
            <person name="Mayer K."/>
            <person name="Melkozernov A."/>
            <person name="Murata T."/>
            <person name="Nelson D."/>
            <person name="Pils B."/>
            <person name="Prigge M."/>
            <person name="Reiss B."/>
            <person name="Renner T."/>
            <person name="Rombauts S."/>
            <person name="Rushton P."/>
            <person name="Sanderfoot A."/>
            <person name="Schween G."/>
            <person name="Shiu S.-H."/>
            <person name="Stueber K."/>
            <person name="Theodoulou F.L."/>
            <person name="Tu H."/>
            <person name="Van de Peer Y."/>
            <person name="Verrier P.J."/>
            <person name="Waters E."/>
            <person name="Wood A."/>
            <person name="Yang L."/>
            <person name="Cove D."/>
            <person name="Cuming A."/>
            <person name="Hasebe M."/>
            <person name="Lucas S."/>
            <person name="Mishler D.B."/>
            <person name="Reski R."/>
            <person name="Grigoriev I."/>
            <person name="Quatrano R.S."/>
            <person name="Boore J.L."/>
        </authorList>
    </citation>
    <scope>NUCLEOTIDE SEQUENCE [LARGE SCALE GENOMIC DNA]</scope>
    <source>
        <strain evidence="4 5">cv. Gransden 2004</strain>
    </source>
</reference>
<evidence type="ECO:0000313" key="5">
    <source>
        <dbReference type="Proteomes" id="UP000006727"/>
    </source>
</evidence>
<sequence length="220" mass="23722">MAKKGNIVVTRPREVEKSFVLKPGEGLNNCNLITHKVIHVDQSPRPSSVQIPKSSGNEPKSSKYASPMARARQETKRRGGGESLGNSKDWPNLSDMDSSSNPPSESGISVGDTPSRPVPYSGYIAKPRGSVSTADGEDSAGNSRLPKFGVWDNNNESSGPCYTLLFQNASQEKKVGGPVRIHVPPPCSPAQEGDLYSYHSGMAKSKRKNQCSLLCCFAMR</sequence>
<proteinExistence type="predicted"/>
<keyword evidence="5" id="KW-1185">Reference proteome</keyword>
<dbReference type="PaxDb" id="3218-PP1S45_18V6.1"/>
<name>A0A2K1L6U1_PHYPA</name>
<evidence type="ECO:0000259" key="2">
    <source>
        <dbReference type="Pfam" id="PF05627"/>
    </source>
</evidence>
<dbReference type="InParanoid" id="A0A2K1L6U1"/>
<dbReference type="InterPro" id="IPR008700">
    <property type="entry name" value="TypeIII_avirulence_cleave"/>
</dbReference>
<accession>A0A2K1L6U1</accession>
<evidence type="ECO:0000313" key="4">
    <source>
        <dbReference type="EnsemblPlants" id="PAC:32967351.CDS.1"/>
    </source>
</evidence>
<feature type="compositionally biased region" description="Basic and acidic residues" evidence="1">
    <location>
        <begin position="71"/>
        <end position="80"/>
    </location>
</feature>
<reference evidence="4" key="3">
    <citation type="submission" date="2020-12" db="UniProtKB">
        <authorList>
            <consortium name="EnsemblPlants"/>
        </authorList>
    </citation>
    <scope>IDENTIFICATION</scope>
</reference>
<dbReference type="EnsemblPlants" id="Pp3c1_3520V3.2">
    <property type="protein sequence ID" value="PAC:32967352.CDS.1"/>
    <property type="gene ID" value="Pp3c1_3520"/>
</dbReference>
<dbReference type="Gramene" id="Pp3c1_3520V3.1">
    <property type="protein sequence ID" value="PAC:32967351.CDS.1"/>
    <property type="gene ID" value="Pp3c1_3520"/>
</dbReference>
<dbReference type="AlphaFoldDB" id="A0A2K1L6U1"/>
<dbReference type="Gramene" id="Pp3c1_3520V3.2">
    <property type="protein sequence ID" value="PAC:32967352.CDS.1"/>
    <property type="gene ID" value="Pp3c1_3520"/>
</dbReference>
<dbReference type="PANTHER" id="PTHR33159:SF101">
    <property type="entry name" value="OS04G0379600 PROTEIN"/>
    <property type="match status" value="1"/>
</dbReference>
<dbReference type="EnsemblPlants" id="Pp3c1_3520V3.1">
    <property type="protein sequence ID" value="PAC:32967351.CDS.1"/>
    <property type="gene ID" value="Pp3c1_3520"/>
</dbReference>
<organism evidence="3">
    <name type="scientific">Physcomitrium patens</name>
    <name type="common">Spreading-leaved earth moss</name>
    <name type="synonym">Physcomitrella patens</name>
    <dbReference type="NCBI Taxonomy" id="3218"/>
    <lineage>
        <taxon>Eukaryota</taxon>
        <taxon>Viridiplantae</taxon>
        <taxon>Streptophyta</taxon>
        <taxon>Embryophyta</taxon>
        <taxon>Bryophyta</taxon>
        <taxon>Bryophytina</taxon>
        <taxon>Bryopsida</taxon>
        <taxon>Funariidae</taxon>
        <taxon>Funariales</taxon>
        <taxon>Funariaceae</taxon>
        <taxon>Physcomitrium</taxon>
    </lineage>
</organism>
<feature type="region of interest" description="Disordered" evidence="1">
    <location>
        <begin position="38"/>
        <end position="148"/>
    </location>
</feature>
<gene>
    <name evidence="3" type="ORF">PHYPA_000147</name>
</gene>
<evidence type="ECO:0000313" key="3">
    <source>
        <dbReference type="EMBL" id="PNR61724.1"/>
    </source>
</evidence>
<dbReference type="InterPro" id="IPR040387">
    <property type="entry name" value="RIN4/NOI4"/>
</dbReference>
<dbReference type="Proteomes" id="UP000006727">
    <property type="component" value="Chromosome 1"/>
</dbReference>
<dbReference type="PANTHER" id="PTHR33159">
    <property type="entry name" value="RPM1-INTERACTING PROTEIN 4 (RIN4) FAMILY PROTEIN"/>
    <property type="match status" value="1"/>
</dbReference>
<dbReference type="EMBL" id="ABEU02000001">
    <property type="protein sequence ID" value="PNR61724.1"/>
    <property type="molecule type" value="Genomic_DNA"/>
</dbReference>
<dbReference type="Pfam" id="PF05627">
    <property type="entry name" value="AvrRpt-cleavage"/>
    <property type="match status" value="1"/>
</dbReference>
<evidence type="ECO:0000256" key="1">
    <source>
        <dbReference type="SAM" id="MobiDB-lite"/>
    </source>
</evidence>
<protein>
    <recommendedName>
        <fullName evidence="2">RIN4 pathogenic type III effector avirulence factor Avr cleavage site domain-containing protein</fullName>
    </recommendedName>
</protein>
<feature type="domain" description="RIN4 pathogenic type III effector avirulence factor Avr cleavage site" evidence="2">
    <location>
        <begin position="141"/>
        <end position="174"/>
    </location>
</feature>